<organism evidence="1 2">
    <name type="scientific">Mesorhizobium temperatum</name>
    <dbReference type="NCBI Taxonomy" id="241416"/>
    <lineage>
        <taxon>Bacteria</taxon>
        <taxon>Pseudomonadati</taxon>
        <taxon>Pseudomonadota</taxon>
        <taxon>Alphaproteobacteria</taxon>
        <taxon>Hyphomicrobiales</taxon>
        <taxon>Phyllobacteriaceae</taxon>
        <taxon>Mesorhizobium</taxon>
    </lineage>
</organism>
<dbReference type="Proteomes" id="UP000216442">
    <property type="component" value="Unassembled WGS sequence"/>
</dbReference>
<name>A0A271LY59_9HYPH</name>
<sequence>MPIKQRRLFALGEPVAKPTDRLDYIRRFVEVAGNARFVQVGEQTACARPKSNRAGCRKALLAACFPARQ</sequence>
<accession>A0A271LY59</accession>
<comment type="caution">
    <text evidence="1">The sequence shown here is derived from an EMBL/GenBank/DDBJ whole genome shotgun (WGS) entry which is preliminary data.</text>
</comment>
<protein>
    <submittedName>
        <fullName evidence="1">Uncharacterized protein</fullName>
    </submittedName>
</protein>
<evidence type="ECO:0000313" key="2">
    <source>
        <dbReference type="Proteomes" id="UP000216442"/>
    </source>
</evidence>
<evidence type="ECO:0000313" key="1">
    <source>
        <dbReference type="EMBL" id="PAQ12108.1"/>
    </source>
</evidence>
<gene>
    <name evidence="1" type="ORF">CIT26_01685</name>
</gene>
<proteinExistence type="predicted"/>
<keyword evidence="2" id="KW-1185">Reference proteome</keyword>
<dbReference type="EMBL" id="NPKJ01000007">
    <property type="protein sequence ID" value="PAQ12108.1"/>
    <property type="molecule type" value="Genomic_DNA"/>
</dbReference>
<reference evidence="1 2" key="1">
    <citation type="submission" date="2017-08" db="EMBL/GenBank/DDBJ databases">
        <title>Mesorhizobium wenxinae sp. nov., a novel rhizobial species isolated from root nodules of chickpea (Cicer arietinum L.).</title>
        <authorList>
            <person name="Zhang J."/>
        </authorList>
    </citation>
    <scope>NUCLEOTIDE SEQUENCE [LARGE SCALE GENOMIC DNA]</scope>
    <source>
        <strain evidence="1 2">SDW018</strain>
    </source>
</reference>
<dbReference type="AlphaFoldDB" id="A0A271LY59"/>
<dbReference type="OrthoDB" id="181459at2"/>